<feature type="chain" id="PRO_5045343643" description="DUF4878 domain-containing protein" evidence="1">
    <location>
        <begin position="25"/>
        <end position="141"/>
    </location>
</feature>
<sequence length="141" mass="15644">MYKKATFALASIGALLLVGNSTSAGITRAESYVAISKLSDEEAKKEAQAFDNLLTQRANEIAADTGIDLSGYARIEKVDVWKMDKGLFKELRQLTKTEVGDKMPQIHLHESGESLYILRQYADGTNTAVEFVLENGKWEKK</sequence>
<dbReference type="Proteomes" id="UP000241645">
    <property type="component" value="Unassembled WGS sequence"/>
</dbReference>
<evidence type="ECO:0008006" key="4">
    <source>
        <dbReference type="Google" id="ProtNLM"/>
    </source>
</evidence>
<feature type="signal peptide" evidence="1">
    <location>
        <begin position="1"/>
        <end position="24"/>
    </location>
</feature>
<keyword evidence="3" id="KW-1185">Reference proteome</keyword>
<dbReference type="EMBL" id="PXZO01000016">
    <property type="protein sequence ID" value="PSK11639.1"/>
    <property type="molecule type" value="Genomic_DNA"/>
</dbReference>
<gene>
    <name evidence="2" type="ORF">C7R92_09320</name>
</gene>
<evidence type="ECO:0000256" key="1">
    <source>
        <dbReference type="SAM" id="SignalP"/>
    </source>
</evidence>
<dbReference type="GeneID" id="95750324"/>
<protein>
    <recommendedName>
        <fullName evidence="4">DUF4878 domain-containing protein</fullName>
    </recommendedName>
</protein>
<name>A0ABX5FS62_9BACL</name>
<accession>A0ABX5FS62</accession>
<evidence type="ECO:0000313" key="3">
    <source>
        <dbReference type="Proteomes" id="UP000241645"/>
    </source>
</evidence>
<comment type="caution">
    <text evidence="2">The sequence shown here is derived from an EMBL/GenBank/DDBJ whole genome shotgun (WGS) entry which is preliminary data.</text>
</comment>
<evidence type="ECO:0000313" key="2">
    <source>
        <dbReference type="EMBL" id="PSK11639.1"/>
    </source>
</evidence>
<keyword evidence="1" id="KW-0732">Signal</keyword>
<reference evidence="2 3" key="1">
    <citation type="submission" date="2018-03" db="EMBL/GenBank/DDBJ databases">
        <title>Brevisbacillus phylogenomics.</title>
        <authorList>
            <person name="Dunlap C."/>
        </authorList>
    </citation>
    <scope>NUCLEOTIDE SEQUENCE [LARGE SCALE GENOMIC DNA]</scope>
    <source>
        <strain evidence="2 3">NRRL B-41110</strain>
    </source>
</reference>
<organism evidence="2 3">
    <name type="scientific">Brevibacillus porteri</name>
    <dbReference type="NCBI Taxonomy" id="2126350"/>
    <lineage>
        <taxon>Bacteria</taxon>
        <taxon>Bacillati</taxon>
        <taxon>Bacillota</taxon>
        <taxon>Bacilli</taxon>
        <taxon>Bacillales</taxon>
        <taxon>Paenibacillaceae</taxon>
        <taxon>Brevibacillus</taxon>
    </lineage>
</organism>
<proteinExistence type="predicted"/>
<dbReference type="RefSeq" id="WP_106834040.1">
    <property type="nucleotide sequence ID" value="NZ_JARMEW010000044.1"/>
</dbReference>